<name>A0ACC1JB49_9FUNG</name>
<organism evidence="1 2">
    <name type="scientific">Linderina macrospora</name>
    <dbReference type="NCBI Taxonomy" id="4868"/>
    <lineage>
        <taxon>Eukaryota</taxon>
        <taxon>Fungi</taxon>
        <taxon>Fungi incertae sedis</taxon>
        <taxon>Zoopagomycota</taxon>
        <taxon>Kickxellomycotina</taxon>
        <taxon>Kickxellomycetes</taxon>
        <taxon>Kickxellales</taxon>
        <taxon>Kickxellaceae</taxon>
        <taxon>Linderina</taxon>
    </lineage>
</organism>
<keyword evidence="2" id="KW-1185">Reference proteome</keyword>
<protein>
    <submittedName>
        <fullName evidence="1">Ubx domain-containing protein</fullName>
    </submittedName>
</protein>
<dbReference type="Proteomes" id="UP001150603">
    <property type="component" value="Unassembled WGS sequence"/>
</dbReference>
<comment type="caution">
    <text evidence="1">The sequence shown here is derived from an EMBL/GenBank/DDBJ whole genome shotgun (WGS) entry which is preliminary data.</text>
</comment>
<gene>
    <name evidence="1" type="primary">ucp10</name>
    <name evidence="1" type="ORF">FBU59_002516</name>
</gene>
<evidence type="ECO:0000313" key="2">
    <source>
        <dbReference type="Proteomes" id="UP001150603"/>
    </source>
</evidence>
<evidence type="ECO:0000313" key="1">
    <source>
        <dbReference type="EMBL" id="KAJ1944746.1"/>
    </source>
</evidence>
<accession>A0ACC1JB49</accession>
<proteinExistence type="predicted"/>
<dbReference type="EMBL" id="JANBPW010001389">
    <property type="protein sequence ID" value="KAJ1944746.1"/>
    <property type="molecule type" value="Genomic_DNA"/>
</dbReference>
<reference evidence="1" key="1">
    <citation type="submission" date="2022-07" db="EMBL/GenBank/DDBJ databases">
        <title>Phylogenomic reconstructions and comparative analyses of Kickxellomycotina fungi.</title>
        <authorList>
            <person name="Reynolds N.K."/>
            <person name="Stajich J.E."/>
            <person name="Barry K."/>
            <person name="Grigoriev I.V."/>
            <person name="Crous P."/>
            <person name="Smith M.E."/>
        </authorList>
    </citation>
    <scope>NUCLEOTIDE SEQUENCE</scope>
    <source>
        <strain evidence="1">NRRL 5244</strain>
    </source>
</reference>
<sequence length="325" mass="36712">MGQVLTHPDIISYLGQSRFVLWMGDVTRSEAYHVATTLQAAAYPFIALAALKFQTTAGAVAGLNGRFRLQVVTRIDGIPSADASSNDEQSSDNGLPPHVNGVTRSLLSLVSGPVERHDQALNAARREQEERDAARRLREQQDEAYHASLARDRERQREAQEQAERERVEQEQEELRKAEEQKYEEALSKWRWATLARILREEQGIPAASASSGGCKLNLRLDNGQRVVKVFPEDTTMLQLFDFVETREVAEEWETDKTTPFGSDINAIEPPAGYEHEYEFVLVSQFPRVVFDDQSVGLKEALTAHRMWPMATLIVEPRFGNEDDE</sequence>